<dbReference type="FunFam" id="3.40.720.10:FF:000017">
    <property type="entry name" value="Predicted protein"/>
    <property type="match status" value="3"/>
</dbReference>
<organism evidence="2 3">
    <name type="scientific">Pocillopora damicornis</name>
    <name type="common">Cauliflower coral</name>
    <name type="synonym">Millepora damicornis</name>
    <dbReference type="NCBI Taxonomy" id="46731"/>
    <lineage>
        <taxon>Eukaryota</taxon>
        <taxon>Metazoa</taxon>
        <taxon>Cnidaria</taxon>
        <taxon>Anthozoa</taxon>
        <taxon>Hexacorallia</taxon>
        <taxon>Scleractinia</taxon>
        <taxon>Astrocoeniina</taxon>
        <taxon>Pocilloporidae</taxon>
        <taxon>Pocillopora</taxon>
    </lineage>
</organism>
<protein>
    <submittedName>
        <fullName evidence="2">Uncharacterized protein</fullName>
    </submittedName>
</protein>
<dbReference type="CDD" id="cd16021">
    <property type="entry name" value="ALP_like"/>
    <property type="match status" value="3"/>
</dbReference>
<evidence type="ECO:0000313" key="3">
    <source>
        <dbReference type="Proteomes" id="UP000275408"/>
    </source>
</evidence>
<evidence type="ECO:0000313" key="2">
    <source>
        <dbReference type="EMBL" id="RMX56993.1"/>
    </source>
</evidence>
<dbReference type="OrthoDB" id="413313at2759"/>
<evidence type="ECO:0000256" key="1">
    <source>
        <dbReference type="SAM" id="Phobius"/>
    </source>
</evidence>
<feature type="transmembrane region" description="Helical" evidence="1">
    <location>
        <begin position="698"/>
        <end position="715"/>
    </location>
</feature>
<keyword evidence="3" id="KW-1185">Reference proteome</keyword>
<reference evidence="2 3" key="1">
    <citation type="journal article" date="2018" name="Sci. Rep.">
        <title>Comparative analysis of the Pocillopora damicornis genome highlights role of immune system in coral evolution.</title>
        <authorList>
            <person name="Cunning R."/>
            <person name="Bay R.A."/>
            <person name="Gillette P."/>
            <person name="Baker A.C."/>
            <person name="Traylor-Knowles N."/>
        </authorList>
    </citation>
    <scope>NUCLEOTIDE SEQUENCE [LARGE SCALE GENOMIC DNA]</scope>
    <source>
        <strain evidence="2">RSMAS</strain>
        <tissue evidence="2">Whole animal</tissue>
    </source>
</reference>
<keyword evidence="1" id="KW-0812">Transmembrane</keyword>
<dbReference type="PANTHER" id="PTHR10974:SF1">
    <property type="entry name" value="FI08016P-RELATED"/>
    <property type="match status" value="1"/>
</dbReference>
<dbReference type="InterPro" id="IPR004245">
    <property type="entry name" value="DUF229"/>
</dbReference>
<dbReference type="Gene3D" id="3.40.720.10">
    <property type="entry name" value="Alkaline Phosphatase, subunit A"/>
    <property type="match status" value="3"/>
</dbReference>
<keyword evidence="1" id="KW-1133">Transmembrane helix</keyword>
<gene>
    <name evidence="2" type="ORF">pdam_00016144</name>
</gene>
<keyword evidence="1" id="KW-0472">Membrane</keyword>
<dbReference type="Pfam" id="PF02995">
    <property type="entry name" value="DUF229"/>
    <property type="match status" value="3"/>
</dbReference>
<dbReference type="GO" id="GO:0005615">
    <property type="term" value="C:extracellular space"/>
    <property type="evidence" value="ECO:0007669"/>
    <property type="project" value="TreeGrafter"/>
</dbReference>
<dbReference type="Proteomes" id="UP000275408">
    <property type="component" value="Unassembled WGS sequence"/>
</dbReference>
<dbReference type="EMBL" id="RCHS01000755">
    <property type="protein sequence ID" value="RMX56993.1"/>
    <property type="molecule type" value="Genomic_DNA"/>
</dbReference>
<name>A0A3M6UTH5_POCDA</name>
<dbReference type="SUPFAM" id="SSF53649">
    <property type="entry name" value="Alkaline phosphatase-like"/>
    <property type="match status" value="3"/>
</dbReference>
<dbReference type="InterPro" id="IPR017850">
    <property type="entry name" value="Alkaline_phosphatase_core_sf"/>
</dbReference>
<sequence length="1951" mass="223625">MKPRKNVKPLLVVSFVAAVLMLVEYEYWSETDYLSPANAALRQNVRLTFESNTTLKTERVHFEGESRSEEKCAIPLALNADLHHLSKTKWPCKLSILDPFHPQVMKAITPVASLNCKGRLFTEFQNGKFRLLDDVRKEHEIVEVFAEPIYRKTDYDVKLGQRIFVNLTNREARVNSDFLKVTVRFKNGKIQSDFHAAISEIDDVAKEKETHSAPLNIMILAFDGTSTAHFKRLLPKTYAYLKDGLDSKFFKGYSIVGESTTPAMTAFLTGKSVSENCEFKEARRGYKNSSYVDKWPFIFKELKRLGIATMWSEDQPGIGAFHLTLKGFKDQPTDHYGRPLWYAGDKGLCFSSQPQFELQLRYLKSFMKSYPGKRKFGFTFLSNLCHRQPGLAHAADDGLLSFFVSLKDKNLLNDTMFITMADHGARFGVVRESPQGKLEHRLPLLSLTLPPWFKRSYPAQITALVRNTRIISSPFDLHKTMKHLLMFPEKTLVQTDTIGSSLFEPLSEDRKCIDAGIPENYCPCLRWQPISIAHPHVLRAVKVAVSHVNELLMSHPTTAKLCHRLEMKTVLEAYQKIPSLEMHLNLDQENTTCSYQIQFQATPGDGVFEGIFRLDSSGNFRVYGDIDRVNKYGDQPKCIVAHAPSMRPYCICLSQNTPDTSRRVSLERSFVWVQKYIYSRIFSLKDRTYFLRLKRRKWLKLLFVLICLLVITALLEQMYLVRMKPYLNVYMANVGRSIDRPLSTDWDMKQSRSKCAITHSTDNHSELDDGKKCQLPNLDPFRSYVVKAINPVRSIDCEGRLYTEYENSVFKLLDDVNEKHQIKEVFAVPIVRVSDQYSAYGEKTFLSLNNRSAIMVDDFLRVTIRFRDGSEQTDFHASISEIPEVSEQKETHSSPLNIMILAFDGTSAAHFERMLPKTYTYLQDNLESIVVRGYSVVGESTTPQLTALLTGRSLEENCDFSEARKEYASSTFVDVWPFIYKDLKRLGIVTMWSEDDYHIGTFTLRLNGFNDQPTDHYGRTLWLTTPGELCFNSQQQYKVQLKYLKSYMKSYPGKRKFGFTFFSDLCHREPGLVHAADSGITAFFESLQRENLLNDTLFITMSDHGARFEEVRQSPQGKLEQRLPFLSLTFPSWFKRSYPDQIAALVKNTHIISSPFDLHKTIKHLLAFPKKHFIETNTTGKSFFEPYSISRTCSDTGIPEYYCPCLKWHPISVSHPHATEAVRVAVDHINKLLMSHPMTAKLCHQLKLKMIAEAYQSQPSSETHLTLDLEQTICTYQIQFQTTPGDGIFEGLVRMDLSGNFKVYSFHDHMAAVNVRLILRLLVPMAFALTIMTLIRCIEFVTKFPKQFQYRTFFIFNRSNIPQNQGACVLPMAVINKKSHSDGELSCKVPTLDPFLPVIMKSLQPREPIKCNGRLYTEYENNVLRLLDDISEGHQVDEVYAEPFIRVSDFNVTLGEKRFLELTKKEVKVPINSDFLKVTVRFKDGSEQTDFHASISEIPDVAQRKETHDAPLNIMVLGLDRTSSAHFQRMTPKTYAFLKDQLDSIIFKSYSIVGENTAPALSAFLTGKSLKENCAFKEARKGFKNAGRVDDWPFIFSDLKTLGIPTMWSEDQPSLGAFHFQLKGFNKQPTDHYGRSLWWLYDGNLCKHSLPQYKLQLQYLKSFIKSYPGKRKFGFVFLSDLCHRWANLLSAGDDGFLEFFKSLKNESLLNDTLFITMGDHGPYTYGAIRDSPQGKLEHRLPFLSLTFPAWFKRSYPVQMAALIRNSRIISSPFDLHKTMKHLLTFPQKTFVQTDTIGESLFEPLPGGRACEDTGIPEFYCPCLSLRSIDTAHAHVHRAVKVAVKHINDILMSRSISARLCHQLELKAIFEAYQKMPSRGSPKNVLTDHRNTSCKYQIKFQTTPGDGLFEALLEMNSTGGFEILNYISRVNTYGNQSSCIRVPYIKPYCLCR</sequence>
<comment type="caution">
    <text evidence="2">The sequence shown here is derived from an EMBL/GenBank/DDBJ whole genome shotgun (WGS) entry which is preliminary data.</text>
</comment>
<dbReference type="PANTHER" id="PTHR10974">
    <property type="entry name" value="FI08016P-RELATED"/>
    <property type="match status" value="1"/>
</dbReference>
<accession>A0A3M6UTH5</accession>
<proteinExistence type="predicted"/>